<dbReference type="GO" id="GO:0008270">
    <property type="term" value="F:zinc ion binding"/>
    <property type="evidence" value="ECO:0007669"/>
    <property type="project" value="UniProtKB-KW"/>
</dbReference>
<protein>
    <recommendedName>
        <fullName evidence="4">CCHC-type domain-containing protein</fullName>
    </recommendedName>
</protein>
<feature type="domain" description="CCHC-type" evidence="4">
    <location>
        <begin position="107"/>
        <end position="123"/>
    </location>
</feature>
<dbReference type="Gene3D" id="4.10.60.10">
    <property type="entry name" value="Zinc finger, CCHC-type"/>
    <property type="match status" value="1"/>
</dbReference>
<feature type="compositionally biased region" description="Gly residues" evidence="3">
    <location>
        <begin position="87"/>
        <end position="97"/>
    </location>
</feature>
<gene>
    <name evidence="5" type="ORF">EW145_g911</name>
</gene>
<organism evidence="5 6">
    <name type="scientific">Phellinidium pouzarii</name>
    <dbReference type="NCBI Taxonomy" id="167371"/>
    <lineage>
        <taxon>Eukaryota</taxon>
        <taxon>Fungi</taxon>
        <taxon>Dikarya</taxon>
        <taxon>Basidiomycota</taxon>
        <taxon>Agaricomycotina</taxon>
        <taxon>Agaricomycetes</taxon>
        <taxon>Hymenochaetales</taxon>
        <taxon>Hymenochaetaceae</taxon>
        <taxon>Phellinidium</taxon>
    </lineage>
</organism>
<dbReference type="GO" id="GO:0006397">
    <property type="term" value="P:mRNA processing"/>
    <property type="evidence" value="ECO:0007669"/>
    <property type="project" value="UniProtKB-KW"/>
</dbReference>
<dbReference type="SUPFAM" id="SSF57756">
    <property type="entry name" value="Retrovirus zinc finger-like domains"/>
    <property type="match status" value="1"/>
</dbReference>
<keyword evidence="2" id="KW-0479">Metal-binding</keyword>
<proteinExistence type="predicted"/>
<evidence type="ECO:0000313" key="5">
    <source>
        <dbReference type="EMBL" id="THH11072.1"/>
    </source>
</evidence>
<feature type="compositionally biased region" description="Basic and acidic residues" evidence="3">
    <location>
        <begin position="124"/>
        <end position="154"/>
    </location>
</feature>
<reference evidence="5 6" key="1">
    <citation type="submission" date="2019-02" db="EMBL/GenBank/DDBJ databases">
        <title>Genome sequencing of the rare red list fungi Phellinidium pouzarii.</title>
        <authorList>
            <person name="Buettner E."/>
            <person name="Kellner H."/>
        </authorList>
    </citation>
    <scope>NUCLEOTIDE SEQUENCE [LARGE SCALE GENOMIC DNA]</scope>
    <source>
        <strain evidence="5 6">DSM 108285</strain>
    </source>
</reference>
<dbReference type="PROSITE" id="PS50158">
    <property type="entry name" value="ZF_CCHC"/>
    <property type="match status" value="1"/>
</dbReference>
<dbReference type="EMBL" id="SGPK01000021">
    <property type="protein sequence ID" value="THH11072.1"/>
    <property type="molecule type" value="Genomic_DNA"/>
</dbReference>
<name>A0A4S4LGL4_9AGAM</name>
<dbReference type="AlphaFoldDB" id="A0A4S4LGL4"/>
<evidence type="ECO:0000256" key="3">
    <source>
        <dbReference type="SAM" id="MobiDB-lite"/>
    </source>
</evidence>
<keyword evidence="2" id="KW-0862">Zinc</keyword>
<keyword evidence="1" id="KW-0507">mRNA processing</keyword>
<evidence type="ECO:0000313" key="6">
    <source>
        <dbReference type="Proteomes" id="UP000308199"/>
    </source>
</evidence>
<evidence type="ECO:0000256" key="1">
    <source>
        <dbReference type="ARBA" id="ARBA00022664"/>
    </source>
</evidence>
<accession>A0A4S4LGL4</accession>
<comment type="caution">
    <text evidence="5">The sequence shown here is derived from an EMBL/GenBank/DDBJ whole genome shotgun (WGS) entry which is preliminary data.</text>
</comment>
<keyword evidence="6" id="KW-1185">Reference proteome</keyword>
<dbReference type="InterPro" id="IPR001878">
    <property type="entry name" value="Znf_CCHC"/>
</dbReference>
<sequence length="203" mass="22176">MPKAFQSIVDSSTNTIDTYNLINPAAPRRLTPTMLLTALHEGHSKHNLLNLVKKSKQANYANNNSNSGKEGGSGRGGRHGRGRGRGGRGGQGRGRGSNRGSAYSKCKCYNCGRKGHYSKMCPSPKRDQANEATTDAKGKEEDKKKKDDKSKDAKLQQQQQQQAQSAFIEEITDKTAWSAQTDQHICIDAFDSSASLHLTPEKN</sequence>
<dbReference type="SMART" id="SM00343">
    <property type="entry name" value="ZnF_C2HC"/>
    <property type="match status" value="1"/>
</dbReference>
<dbReference type="InterPro" id="IPR036875">
    <property type="entry name" value="Znf_CCHC_sf"/>
</dbReference>
<feature type="compositionally biased region" description="Low complexity" evidence="3">
    <location>
        <begin position="155"/>
        <end position="165"/>
    </location>
</feature>
<evidence type="ECO:0000259" key="4">
    <source>
        <dbReference type="PROSITE" id="PS50158"/>
    </source>
</evidence>
<dbReference type="GO" id="GO:0003676">
    <property type="term" value="F:nucleic acid binding"/>
    <property type="evidence" value="ECO:0007669"/>
    <property type="project" value="InterPro"/>
</dbReference>
<feature type="compositionally biased region" description="Basic residues" evidence="3">
    <location>
        <begin position="76"/>
        <end position="86"/>
    </location>
</feature>
<dbReference type="Proteomes" id="UP000308199">
    <property type="component" value="Unassembled WGS sequence"/>
</dbReference>
<feature type="region of interest" description="Disordered" evidence="3">
    <location>
        <begin position="119"/>
        <end position="165"/>
    </location>
</feature>
<feature type="region of interest" description="Disordered" evidence="3">
    <location>
        <begin position="59"/>
        <end position="102"/>
    </location>
</feature>
<dbReference type="Pfam" id="PF00098">
    <property type="entry name" value="zf-CCHC"/>
    <property type="match status" value="1"/>
</dbReference>
<keyword evidence="2" id="KW-0863">Zinc-finger</keyword>
<dbReference type="OrthoDB" id="3341596at2759"/>
<evidence type="ECO:0000256" key="2">
    <source>
        <dbReference type="PROSITE-ProRule" id="PRU00047"/>
    </source>
</evidence>